<keyword evidence="4" id="KW-0931">ER-Golgi transport</keyword>
<dbReference type="GeneID" id="17359110"/>
<dbReference type="PANTHER" id="PTHR11711">
    <property type="entry name" value="ADP RIBOSYLATION FACTOR-RELATED"/>
    <property type="match status" value="1"/>
</dbReference>
<dbReference type="eggNOG" id="KOG0070">
    <property type="taxonomic scope" value="Eukaryota"/>
</dbReference>
<gene>
    <name evidence="7" type="ORF">CHLNCDRAFT_18254</name>
</gene>
<dbReference type="Proteomes" id="UP000008141">
    <property type="component" value="Unassembled WGS sequence"/>
</dbReference>
<dbReference type="OrthoDB" id="2011769at2759"/>
<reference evidence="7 8" key="1">
    <citation type="journal article" date="2010" name="Plant Cell">
        <title>The Chlorella variabilis NC64A genome reveals adaptation to photosymbiosis, coevolution with viruses, and cryptic sex.</title>
        <authorList>
            <person name="Blanc G."/>
            <person name="Duncan G."/>
            <person name="Agarkova I."/>
            <person name="Borodovsky M."/>
            <person name="Gurnon J."/>
            <person name="Kuo A."/>
            <person name="Lindquist E."/>
            <person name="Lucas S."/>
            <person name="Pangilinan J."/>
            <person name="Polle J."/>
            <person name="Salamov A."/>
            <person name="Terry A."/>
            <person name="Yamada T."/>
            <person name="Dunigan D.D."/>
            <person name="Grigoriev I.V."/>
            <person name="Claverie J.M."/>
            <person name="Van Etten J.L."/>
        </authorList>
    </citation>
    <scope>NUCLEOTIDE SEQUENCE [LARGE SCALE GENOMIC DNA]</scope>
    <source>
        <strain evidence="7 8">NC64A</strain>
    </source>
</reference>
<evidence type="ECO:0000313" key="8">
    <source>
        <dbReference type="Proteomes" id="UP000008141"/>
    </source>
</evidence>
<evidence type="ECO:0000256" key="1">
    <source>
        <dbReference type="ARBA" id="ARBA00010290"/>
    </source>
</evidence>
<keyword evidence="2" id="KW-0449">Lipoprotein</keyword>
<accession>E1Z2K5</accession>
<keyword evidence="5 6" id="KW-0342">GTP-binding</keyword>
<dbReference type="InterPro" id="IPR024156">
    <property type="entry name" value="Small_GTPase_ARF"/>
</dbReference>
<dbReference type="GO" id="GO:0003924">
    <property type="term" value="F:GTPase activity"/>
    <property type="evidence" value="ECO:0007669"/>
    <property type="project" value="InterPro"/>
</dbReference>
<organism evidence="8">
    <name type="scientific">Chlorella variabilis</name>
    <name type="common">Green alga</name>
    <dbReference type="NCBI Taxonomy" id="554065"/>
    <lineage>
        <taxon>Eukaryota</taxon>
        <taxon>Viridiplantae</taxon>
        <taxon>Chlorophyta</taxon>
        <taxon>core chlorophytes</taxon>
        <taxon>Trebouxiophyceae</taxon>
        <taxon>Chlorellales</taxon>
        <taxon>Chlorellaceae</taxon>
        <taxon>Chlorella clade</taxon>
        <taxon>Chlorella</taxon>
    </lineage>
</organism>
<evidence type="ECO:0008006" key="9">
    <source>
        <dbReference type="Google" id="ProtNLM"/>
    </source>
</evidence>
<feature type="binding site" evidence="6">
    <location>
        <begin position="10"/>
        <end position="13"/>
    </location>
    <ligand>
        <name>GTP</name>
        <dbReference type="ChEBI" id="CHEBI:37565"/>
    </ligand>
</feature>
<keyword evidence="3 6" id="KW-0547">Nucleotide-binding</keyword>
<feature type="non-terminal residue" evidence="7">
    <location>
        <position position="1"/>
    </location>
</feature>
<evidence type="ECO:0000256" key="4">
    <source>
        <dbReference type="ARBA" id="ARBA00022892"/>
    </source>
</evidence>
<evidence type="ECO:0000256" key="6">
    <source>
        <dbReference type="PIRSR" id="PIRSR606689-1"/>
    </source>
</evidence>
<dbReference type="GO" id="GO:0016192">
    <property type="term" value="P:vesicle-mediated transport"/>
    <property type="evidence" value="ECO:0007669"/>
    <property type="project" value="UniProtKB-KW"/>
</dbReference>
<dbReference type="Pfam" id="PF00025">
    <property type="entry name" value="Arf"/>
    <property type="match status" value="1"/>
</dbReference>
<proteinExistence type="inferred from homology"/>
<dbReference type="Gene3D" id="3.40.50.300">
    <property type="entry name" value="P-loop containing nucleotide triphosphate hydrolases"/>
    <property type="match status" value="1"/>
</dbReference>
<protein>
    <recommendedName>
        <fullName evidence="9">ADP-ribosylation factor</fullName>
    </recommendedName>
</protein>
<keyword evidence="2" id="KW-0519">Myristate</keyword>
<evidence type="ECO:0000256" key="5">
    <source>
        <dbReference type="ARBA" id="ARBA00023134"/>
    </source>
</evidence>
<dbReference type="RefSeq" id="XP_005851780.1">
    <property type="nucleotide sequence ID" value="XM_005851718.1"/>
</dbReference>
<dbReference type="InParanoid" id="E1Z2K5"/>
<evidence type="ECO:0000256" key="2">
    <source>
        <dbReference type="ARBA" id="ARBA00022707"/>
    </source>
</evidence>
<dbReference type="OMA" id="GVHHRNC"/>
<dbReference type="KEGG" id="cvr:CHLNCDRAFT_18254"/>
<dbReference type="STRING" id="554065.E1Z2K5"/>
<sequence>RRTPLLVWANKQDQKRAMGTEEVIDRLGLAWFRGRRWHVGACCGSSGEGLYDGLSWLTQAMAERC</sequence>
<dbReference type="SUPFAM" id="SSF52540">
    <property type="entry name" value="P-loop containing nucleoside triphosphate hydrolases"/>
    <property type="match status" value="1"/>
</dbReference>
<dbReference type="EMBL" id="GL433835">
    <property type="protein sequence ID" value="EFN59678.1"/>
    <property type="molecule type" value="Genomic_DNA"/>
</dbReference>
<dbReference type="InterPro" id="IPR006689">
    <property type="entry name" value="Small_GTPase_ARF/SAR"/>
</dbReference>
<evidence type="ECO:0000256" key="3">
    <source>
        <dbReference type="ARBA" id="ARBA00022741"/>
    </source>
</evidence>
<dbReference type="InterPro" id="IPR027417">
    <property type="entry name" value="P-loop_NTPase"/>
</dbReference>
<keyword evidence="8" id="KW-1185">Reference proteome</keyword>
<evidence type="ECO:0000313" key="7">
    <source>
        <dbReference type="EMBL" id="EFN59678.1"/>
    </source>
</evidence>
<name>E1Z2K5_CHLVA</name>
<keyword evidence="4" id="KW-0813">Transport</keyword>
<comment type="similarity">
    <text evidence="1">Belongs to the small GTPase superfamily. Arf family.</text>
</comment>
<dbReference type="AlphaFoldDB" id="E1Z2K5"/>
<dbReference type="GO" id="GO:0005525">
    <property type="term" value="F:GTP binding"/>
    <property type="evidence" value="ECO:0007669"/>
    <property type="project" value="UniProtKB-KW"/>
</dbReference>